<organism evidence="1 2">
    <name type="scientific">Devosia subaequoris</name>
    <dbReference type="NCBI Taxonomy" id="395930"/>
    <lineage>
        <taxon>Bacteria</taxon>
        <taxon>Pseudomonadati</taxon>
        <taxon>Pseudomonadota</taxon>
        <taxon>Alphaproteobacteria</taxon>
        <taxon>Hyphomicrobiales</taxon>
        <taxon>Devosiaceae</taxon>
        <taxon>Devosia</taxon>
    </lineage>
</organism>
<proteinExistence type="predicted"/>
<protein>
    <recommendedName>
        <fullName evidence="3">DUF4410 domain-containing protein</fullName>
    </recommendedName>
</protein>
<evidence type="ECO:0000313" key="2">
    <source>
        <dbReference type="Proteomes" id="UP000547011"/>
    </source>
</evidence>
<dbReference type="AlphaFoldDB" id="A0A7W6IK95"/>
<sequence>MKRRIFGSALALAILAVTLAGCTSLAPVYGDPSSGRDMSTVRFNFASPDDHLEQIILNRLKVAFPGPALPSDPVLDIAASTSTPQGSMSNAYAVARPVNVRVEATVTIEDGEKILFEATRFTDTAYQGGKLTPTDIASSSGARETAARSTAEALRAAILAGYHR</sequence>
<name>A0A7W6IK95_9HYPH</name>
<evidence type="ECO:0008006" key="3">
    <source>
        <dbReference type="Google" id="ProtNLM"/>
    </source>
</evidence>
<comment type="caution">
    <text evidence="1">The sequence shown here is derived from an EMBL/GenBank/DDBJ whole genome shotgun (WGS) entry which is preliminary data.</text>
</comment>
<keyword evidence="2" id="KW-1185">Reference proteome</keyword>
<dbReference type="EMBL" id="JACIEW010000001">
    <property type="protein sequence ID" value="MBB4051195.1"/>
    <property type="molecule type" value="Genomic_DNA"/>
</dbReference>
<dbReference type="PROSITE" id="PS51257">
    <property type="entry name" value="PROKAR_LIPOPROTEIN"/>
    <property type="match status" value="1"/>
</dbReference>
<dbReference type="Proteomes" id="UP000547011">
    <property type="component" value="Unassembled WGS sequence"/>
</dbReference>
<evidence type="ECO:0000313" key="1">
    <source>
        <dbReference type="EMBL" id="MBB4051195.1"/>
    </source>
</evidence>
<gene>
    <name evidence="1" type="ORF">GGR20_000813</name>
</gene>
<dbReference type="RefSeq" id="WP_183309911.1">
    <property type="nucleotide sequence ID" value="NZ_JACIEW010000001.1"/>
</dbReference>
<dbReference type="Gene3D" id="3.30.160.150">
    <property type="entry name" value="Lipoprotein like domain"/>
    <property type="match status" value="1"/>
</dbReference>
<reference evidence="1 2" key="1">
    <citation type="submission" date="2020-08" db="EMBL/GenBank/DDBJ databases">
        <title>Genomic Encyclopedia of Type Strains, Phase IV (KMG-IV): sequencing the most valuable type-strain genomes for metagenomic binning, comparative biology and taxonomic classification.</title>
        <authorList>
            <person name="Goeker M."/>
        </authorList>
    </citation>
    <scope>NUCLEOTIDE SEQUENCE [LARGE SCALE GENOMIC DNA]</scope>
    <source>
        <strain evidence="1 2">DSM 23447</strain>
    </source>
</reference>
<accession>A0A7W6IK95</accession>